<feature type="transmembrane region" description="Helical" evidence="8">
    <location>
        <begin position="125"/>
        <end position="145"/>
    </location>
</feature>
<keyword evidence="6 8" id="KW-0472">Membrane</keyword>
<evidence type="ECO:0000256" key="1">
    <source>
        <dbReference type="ARBA" id="ARBA00004651"/>
    </source>
</evidence>
<feature type="transmembrane region" description="Helical" evidence="8">
    <location>
        <begin position="96"/>
        <end position="118"/>
    </location>
</feature>
<dbReference type="InterPro" id="IPR011701">
    <property type="entry name" value="MFS"/>
</dbReference>
<feature type="transmembrane region" description="Helical" evidence="8">
    <location>
        <begin position="151"/>
        <end position="175"/>
    </location>
</feature>
<dbReference type="SUPFAM" id="SSF103473">
    <property type="entry name" value="MFS general substrate transporter"/>
    <property type="match status" value="1"/>
</dbReference>
<dbReference type="OrthoDB" id="4332123at2"/>
<comment type="caution">
    <text evidence="10">The sequence shown here is derived from an EMBL/GenBank/DDBJ whole genome shotgun (WGS) entry which is preliminary data.</text>
</comment>
<evidence type="ECO:0000256" key="2">
    <source>
        <dbReference type="ARBA" id="ARBA00022448"/>
    </source>
</evidence>
<gene>
    <name evidence="10" type="ORF">BKA23_2304</name>
</gene>
<feature type="compositionally biased region" description="Polar residues" evidence="7">
    <location>
        <begin position="26"/>
        <end position="37"/>
    </location>
</feature>
<feature type="domain" description="Major facilitator superfamily (MFS) profile" evidence="9">
    <location>
        <begin position="60"/>
        <end position="459"/>
    </location>
</feature>
<accession>A0A561E2X2</accession>
<evidence type="ECO:0000256" key="8">
    <source>
        <dbReference type="SAM" id="Phobius"/>
    </source>
</evidence>
<feature type="transmembrane region" description="Helical" evidence="8">
    <location>
        <begin position="334"/>
        <end position="352"/>
    </location>
</feature>
<evidence type="ECO:0000256" key="5">
    <source>
        <dbReference type="ARBA" id="ARBA00022989"/>
    </source>
</evidence>
<evidence type="ECO:0000256" key="6">
    <source>
        <dbReference type="ARBA" id="ARBA00023136"/>
    </source>
</evidence>
<dbReference type="CDD" id="cd06174">
    <property type="entry name" value="MFS"/>
    <property type="match status" value="1"/>
</dbReference>
<dbReference type="Gene3D" id="1.20.1250.20">
    <property type="entry name" value="MFS general substrate transporter like domains"/>
    <property type="match status" value="2"/>
</dbReference>
<dbReference type="PROSITE" id="PS50850">
    <property type="entry name" value="MFS"/>
    <property type="match status" value="1"/>
</dbReference>
<feature type="transmembrane region" description="Helical" evidence="8">
    <location>
        <begin position="218"/>
        <end position="234"/>
    </location>
</feature>
<keyword evidence="4 8" id="KW-0812">Transmembrane</keyword>
<dbReference type="PANTHER" id="PTHR42718:SF46">
    <property type="entry name" value="BLR6921 PROTEIN"/>
    <property type="match status" value="1"/>
</dbReference>
<dbReference type="EMBL" id="VIVQ01000002">
    <property type="protein sequence ID" value="TWE09959.1"/>
    <property type="molecule type" value="Genomic_DNA"/>
</dbReference>
<feature type="transmembrane region" description="Helical" evidence="8">
    <location>
        <begin position="432"/>
        <end position="452"/>
    </location>
</feature>
<evidence type="ECO:0000313" key="11">
    <source>
        <dbReference type="Proteomes" id="UP000318297"/>
    </source>
</evidence>
<feature type="transmembrane region" description="Helical" evidence="8">
    <location>
        <begin position="358"/>
        <end position="379"/>
    </location>
</feature>
<sequence length="490" mass="52468">MQETWRSRDERVVSATAAGPSASTPQESAQSASTTSPALAGSGEYASPLWPLGGRRAWAVWLSALSIYILAIFHRTSLGVAGVIAADRFHISSGQLATFVVVQLLVYAAMQVPVGVLLDRYGSKALLLAGIITMSLAQFGFAYAHTFAAGIVARVFVGMGDAMIFVSLLRLVALWFPPARTPIMTQLCSVFGQIGAITAEGPLAFALRDLGWRTSYELAAGAGVIFGAILVVVVRDSPYRSTARTQVRLRAVRQGVAMTWREPGTRLGLWCHFTSQFSATVFTLMWGFPFLTKGEGLSTGMASLLLELMIVASISTSPLYGAFTARFPYSRSSLVLTTVTGIMTMWAVVLLWPGRAPLWLLIVLVLVTAIGGPGSMIGFDLARTFNPPGRLGSASGIVNVGGFSAALGSILLIGLLLDHLSPGGPNTYDLHAFRVALSVQYLVWFVGIVQIVRLRRRTRRLVHAHDGLAHLRVGVPRPGAAYRSGRPPGR</sequence>
<feature type="compositionally biased region" description="Low complexity" evidence="7">
    <location>
        <begin position="14"/>
        <end position="25"/>
    </location>
</feature>
<dbReference type="InterPro" id="IPR036259">
    <property type="entry name" value="MFS_trans_sf"/>
</dbReference>
<keyword evidence="2" id="KW-0813">Transport</keyword>
<dbReference type="InterPro" id="IPR020846">
    <property type="entry name" value="MFS_dom"/>
</dbReference>
<feature type="compositionally biased region" description="Basic and acidic residues" evidence="7">
    <location>
        <begin position="1"/>
        <end position="12"/>
    </location>
</feature>
<evidence type="ECO:0000256" key="4">
    <source>
        <dbReference type="ARBA" id="ARBA00022692"/>
    </source>
</evidence>
<keyword evidence="5 8" id="KW-1133">Transmembrane helix</keyword>
<feature type="transmembrane region" description="Helical" evidence="8">
    <location>
        <begin position="57"/>
        <end position="76"/>
    </location>
</feature>
<proteinExistence type="predicted"/>
<feature type="transmembrane region" description="Helical" evidence="8">
    <location>
        <begin position="267"/>
        <end position="288"/>
    </location>
</feature>
<feature type="transmembrane region" description="Helical" evidence="8">
    <location>
        <begin position="187"/>
        <end position="206"/>
    </location>
</feature>
<name>A0A561E2X2_9MICO</name>
<organism evidence="10 11">
    <name type="scientific">Rudaeicoccus suwonensis</name>
    <dbReference type="NCBI Taxonomy" id="657409"/>
    <lineage>
        <taxon>Bacteria</taxon>
        <taxon>Bacillati</taxon>
        <taxon>Actinomycetota</taxon>
        <taxon>Actinomycetes</taxon>
        <taxon>Micrococcales</taxon>
        <taxon>Dermacoccaceae</taxon>
        <taxon>Rudaeicoccus</taxon>
    </lineage>
</organism>
<dbReference type="AlphaFoldDB" id="A0A561E2X2"/>
<evidence type="ECO:0000256" key="7">
    <source>
        <dbReference type="SAM" id="MobiDB-lite"/>
    </source>
</evidence>
<evidence type="ECO:0000313" key="10">
    <source>
        <dbReference type="EMBL" id="TWE09959.1"/>
    </source>
</evidence>
<comment type="subcellular location">
    <subcellularLocation>
        <location evidence="1">Cell membrane</location>
        <topology evidence="1">Multi-pass membrane protein</topology>
    </subcellularLocation>
</comment>
<feature type="transmembrane region" description="Helical" evidence="8">
    <location>
        <begin position="300"/>
        <end position="322"/>
    </location>
</feature>
<protein>
    <submittedName>
        <fullName evidence="10">Putative MFS family arabinose efflux permease</fullName>
    </submittedName>
</protein>
<dbReference type="PANTHER" id="PTHR42718">
    <property type="entry name" value="MAJOR FACILITATOR SUPERFAMILY MULTIDRUG TRANSPORTER MFSC"/>
    <property type="match status" value="1"/>
</dbReference>
<feature type="transmembrane region" description="Helical" evidence="8">
    <location>
        <begin position="391"/>
        <end position="417"/>
    </location>
</feature>
<dbReference type="Proteomes" id="UP000318297">
    <property type="component" value="Unassembled WGS sequence"/>
</dbReference>
<keyword evidence="11" id="KW-1185">Reference proteome</keyword>
<evidence type="ECO:0000259" key="9">
    <source>
        <dbReference type="PROSITE" id="PS50850"/>
    </source>
</evidence>
<keyword evidence="3" id="KW-1003">Cell membrane</keyword>
<dbReference type="Pfam" id="PF07690">
    <property type="entry name" value="MFS_1"/>
    <property type="match status" value="1"/>
</dbReference>
<evidence type="ECO:0000256" key="3">
    <source>
        <dbReference type="ARBA" id="ARBA00022475"/>
    </source>
</evidence>
<feature type="region of interest" description="Disordered" evidence="7">
    <location>
        <begin position="1"/>
        <end position="39"/>
    </location>
</feature>
<reference evidence="10 11" key="1">
    <citation type="submission" date="2019-06" db="EMBL/GenBank/DDBJ databases">
        <title>Sequencing the genomes of 1000 actinobacteria strains.</title>
        <authorList>
            <person name="Klenk H.-P."/>
        </authorList>
    </citation>
    <scope>NUCLEOTIDE SEQUENCE [LARGE SCALE GENOMIC DNA]</scope>
    <source>
        <strain evidence="10 11">DSM 19560</strain>
    </source>
</reference>
<dbReference type="GO" id="GO:0022857">
    <property type="term" value="F:transmembrane transporter activity"/>
    <property type="evidence" value="ECO:0007669"/>
    <property type="project" value="InterPro"/>
</dbReference>
<dbReference type="GO" id="GO:0005886">
    <property type="term" value="C:plasma membrane"/>
    <property type="evidence" value="ECO:0007669"/>
    <property type="project" value="UniProtKB-SubCell"/>
</dbReference>